<evidence type="ECO:0000313" key="5">
    <source>
        <dbReference type="EMBL" id="CAB4977888.1"/>
    </source>
</evidence>
<dbReference type="Pfam" id="PF00106">
    <property type="entry name" value="adh_short"/>
    <property type="match status" value="1"/>
</dbReference>
<dbReference type="EMBL" id="CAFBMM010000045">
    <property type="protein sequence ID" value="CAB4908973.1"/>
    <property type="molecule type" value="Genomic_DNA"/>
</dbReference>
<dbReference type="GO" id="GO:0016491">
    <property type="term" value="F:oxidoreductase activity"/>
    <property type="evidence" value="ECO:0007669"/>
    <property type="project" value="UniProtKB-KW"/>
</dbReference>
<dbReference type="InterPro" id="IPR020904">
    <property type="entry name" value="Sc_DH/Rdtase_CS"/>
</dbReference>
<comment type="similarity">
    <text evidence="1">Belongs to the short-chain dehydrogenases/reductases (SDR) family.</text>
</comment>
<dbReference type="PANTHER" id="PTHR44196:SF2">
    <property type="entry name" value="SHORT-CHAIN DEHYDROGENASE-RELATED"/>
    <property type="match status" value="1"/>
</dbReference>
<dbReference type="EMBL" id="CAFBOF010000017">
    <property type="protein sequence ID" value="CAB4977888.1"/>
    <property type="molecule type" value="Genomic_DNA"/>
</dbReference>
<dbReference type="InterPro" id="IPR002347">
    <property type="entry name" value="SDR_fam"/>
</dbReference>
<evidence type="ECO:0000256" key="1">
    <source>
        <dbReference type="ARBA" id="ARBA00006484"/>
    </source>
</evidence>
<evidence type="ECO:0000313" key="3">
    <source>
        <dbReference type="EMBL" id="CAB4732233.1"/>
    </source>
</evidence>
<dbReference type="PRINTS" id="PR00080">
    <property type="entry name" value="SDRFAMILY"/>
</dbReference>
<organism evidence="5">
    <name type="scientific">freshwater metagenome</name>
    <dbReference type="NCBI Taxonomy" id="449393"/>
    <lineage>
        <taxon>unclassified sequences</taxon>
        <taxon>metagenomes</taxon>
        <taxon>ecological metagenomes</taxon>
    </lineage>
</organism>
<reference evidence="5" key="1">
    <citation type="submission" date="2020-05" db="EMBL/GenBank/DDBJ databases">
        <authorList>
            <person name="Chiriac C."/>
            <person name="Salcher M."/>
            <person name="Ghai R."/>
            <person name="Kavagutti S V."/>
        </authorList>
    </citation>
    <scope>NUCLEOTIDE SEQUENCE</scope>
</reference>
<gene>
    <name evidence="3" type="ORF">UFOPK2683_01356</name>
    <name evidence="4" type="ORF">UFOPK3605_00970</name>
    <name evidence="5" type="ORF">UFOPK3897_00924</name>
    <name evidence="6" type="ORF">UFOPK4121_01095</name>
</gene>
<dbReference type="GO" id="GO:0016020">
    <property type="term" value="C:membrane"/>
    <property type="evidence" value="ECO:0007669"/>
    <property type="project" value="TreeGrafter"/>
</dbReference>
<evidence type="ECO:0000313" key="4">
    <source>
        <dbReference type="EMBL" id="CAB4908973.1"/>
    </source>
</evidence>
<dbReference type="InterPro" id="IPR036291">
    <property type="entry name" value="NAD(P)-bd_dom_sf"/>
</dbReference>
<dbReference type="PIRSF" id="PIRSF000126">
    <property type="entry name" value="11-beta-HSD1"/>
    <property type="match status" value="1"/>
</dbReference>
<dbReference type="SUPFAM" id="SSF51735">
    <property type="entry name" value="NAD(P)-binding Rossmann-fold domains"/>
    <property type="match status" value="1"/>
</dbReference>
<proteinExistence type="inferred from homology"/>
<evidence type="ECO:0000256" key="2">
    <source>
        <dbReference type="ARBA" id="ARBA00023002"/>
    </source>
</evidence>
<dbReference type="Gene3D" id="3.40.50.720">
    <property type="entry name" value="NAD(P)-binding Rossmann-like Domain"/>
    <property type="match status" value="1"/>
</dbReference>
<evidence type="ECO:0000313" key="6">
    <source>
        <dbReference type="EMBL" id="CAB5027935.1"/>
    </source>
</evidence>
<dbReference type="PRINTS" id="PR00081">
    <property type="entry name" value="GDHRDH"/>
</dbReference>
<dbReference type="EMBL" id="CAFBPQ010000035">
    <property type="protein sequence ID" value="CAB5027935.1"/>
    <property type="molecule type" value="Genomic_DNA"/>
</dbReference>
<protein>
    <submittedName>
        <fullName evidence="5">Unannotated protein</fullName>
    </submittedName>
</protein>
<dbReference type="AlphaFoldDB" id="A0A6J7MCR5"/>
<keyword evidence="2" id="KW-0560">Oxidoreductase</keyword>
<accession>A0A6J7MCR5</accession>
<sequence length="261" mass="27767">MKKPVALITGASAGIGTSFARRLADRGHDLVIVARRKDRLDDLAQEITKSSNREVEVLVADLESAKGARVVEDRVVDADRPVDLLVNNAGFGTSGRFDQLPIEAEEAEINLNVIALVRLTHAALGAMVERGHGGVINVSSVGAYQPTPHSATYAATKAFVSSFTNAIHEELRGTGVKAMVLAPGFTHTEFHLRAGIDDQGQVPEFLWQSADEVVAAALRDYDRGKAVCIPGPINTAAAAFSGSLPAGITRRIAAMVTKRTY</sequence>
<name>A0A6J7MCR5_9ZZZZ</name>
<dbReference type="PANTHER" id="PTHR44196">
    <property type="entry name" value="DEHYDROGENASE/REDUCTASE SDR FAMILY MEMBER 7B"/>
    <property type="match status" value="1"/>
</dbReference>
<dbReference type="PROSITE" id="PS00061">
    <property type="entry name" value="ADH_SHORT"/>
    <property type="match status" value="1"/>
</dbReference>
<dbReference type="EMBL" id="CAEZYK010000097">
    <property type="protein sequence ID" value="CAB4732233.1"/>
    <property type="molecule type" value="Genomic_DNA"/>
</dbReference>